<gene>
    <name evidence="8" type="ORF">SEPMUDRAFT_80128</name>
</gene>
<comment type="subcellular location">
    <subcellularLocation>
        <location evidence="1">Nucleus</location>
    </subcellularLocation>
</comment>
<dbReference type="Pfam" id="PF10345">
    <property type="entry name" value="Cohesin_load"/>
    <property type="match status" value="1"/>
</dbReference>
<dbReference type="InterPro" id="IPR019440">
    <property type="entry name" value="MAU2"/>
</dbReference>
<keyword evidence="3" id="KW-0132">Cell division</keyword>
<dbReference type="RefSeq" id="XP_016763554.1">
    <property type="nucleotide sequence ID" value="XM_016910237.1"/>
</dbReference>
<accession>M3CNU1</accession>
<dbReference type="PANTHER" id="PTHR21394">
    <property type="entry name" value="MAU2 CHROMATID COHESION FACTOR HOMOLOG"/>
    <property type="match status" value="1"/>
</dbReference>
<keyword evidence="4" id="KW-0498">Mitosis</keyword>
<dbReference type="GO" id="GO:0007064">
    <property type="term" value="P:mitotic sister chromatid cohesion"/>
    <property type="evidence" value="ECO:0007669"/>
    <property type="project" value="InterPro"/>
</dbReference>
<dbReference type="HOGENOM" id="CLU_006541_2_0_1"/>
<reference evidence="8 9" key="1">
    <citation type="journal article" date="2012" name="PLoS Pathog.">
        <title>Diverse lifestyles and strategies of plant pathogenesis encoded in the genomes of eighteen Dothideomycetes fungi.</title>
        <authorList>
            <person name="Ohm R.A."/>
            <person name="Feau N."/>
            <person name="Henrissat B."/>
            <person name="Schoch C.L."/>
            <person name="Horwitz B.A."/>
            <person name="Barry K.W."/>
            <person name="Condon B.J."/>
            <person name="Copeland A.C."/>
            <person name="Dhillon B."/>
            <person name="Glaser F."/>
            <person name="Hesse C.N."/>
            <person name="Kosti I."/>
            <person name="LaButti K."/>
            <person name="Lindquist E.A."/>
            <person name="Lucas S."/>
            <person name="Salamov A.A."/>
            <person name="Bradshaw R.E."/>
            <person name="Ciuffetti L."/>
            <person name="Hamelin R.C."/>
            <person name="Kema G.H.J."/>
            <person name="Lawrence C."/>
            <person name="Scott J.A."/>
            <person name="Spatafora J.W."/>
            <person name="Turgeon B.G."/>
            <person name="de Wit P.J.G.M."/>
            <person name="Zhong S."/>
            <person name="Goodwin S.B."/>
            <person name="Grigoriev I.V."/>
        </authorList>
    </citation>
    <scope>NUCLEOTIDE SEQUENCE [LARGE SCALE GENOMIC DNA]</scope>
    <source>
        <strain evidence="8 9">SO2202</strain>
    </source>
</reference>
<keyword evidence="6" id="KW-0539">Nucleus</keyword>
<dbReference type="AlphaFoldDB" id="M3CNU1"/>
<dbReference type="STRING" id="692275.M3CNU1"/>
<keyword evidence="9" id="KW-1185">Reference proteome</keyword>
<evidence type="ECO:0000256" key="5">
    <source>
        <dbReference type="ARBA" id="ARBA00022829"/>
    </source>
</evidence>
<comment type="similarity">
    <text evidence="2">Belongs to the SCC4/mau-2 family.</text>
</comment>
<sequence length="659" mass="72821">MPTTPTPGISIDYQSALLALSDDYINAAYSLSGSLSGAEVSEELLDSYQSLLATGMGCLDSVLKNYRIADARKEARIRLRYASLLYEETENLTEAEECLSKGITLCERAHLIDLKYAMHHLTARVWFKSRKFKTAMKTAERLAAESEKLHLLHWVYAFYFLRVSFGLEISDNHYETVSLVRYLTAVSAVATRYSHVSVQILAFTLEALVHLRARTPDSVDLANRAIASARMHQLTPEMAAMPQVRILLDCTDVACSLVRFDRKLLETKLEAMHSQMDQNSADASWANSHGCALRIDLGHSKAWEAESDSGGIFQRASNGNISLAFSWLTKSQAYIVGYLVTGIASLDGSRANEALKYLDQALISSKLDLKDMPLSQSFASARRQIQISLRATARLYVAFAFCGTSKWDQAKKAMVAYQDLDLPLLEGAPSAATVTLATYLNALIKHALGELDPALELYRSSPLQVKLPGGAKGDTTPVDLIKVLAALNSVEILHLRGKHKEAELLLDWTEPYCRVIINSAGSEHGNKAMDSLLHILKAAESRRRGGLIIDTKSLLQKSVSAAQSINNNQLLMVIMGMMTELYFKNIVGQQAMSSGKSSRSTAMKSNNKLWLAIADKMCADTLELHGNKAQSEQIRQEAQHHMASLPEKVRDAFQDVKIK</sequence>
<evidence type="ECO:0000256" key="7">
    <source>
        <dbReference type="ARBA" id="ARBA00023306"/>
    </source>
</evidence>
<dbReference type="eggNOG" id="ENOG502RK5N">
    <property type="taxonomic scope" value="Eukaryota"/>
</dbReference>
<name>M3CNU1_SPHMS</name>
<evidence type="ECO:0000256" key="1">
    <source>
        <dbReference type="ARBA" id="ARBA00004123"/>
    </source>
</evidence>
<dbReference type="GO" id="GO:0007059">
    <property type="term" value="P:chromosome segregation"/>
    <property type="evidence" value="ECO:0007669"/>
    <property type="project" value="UniProtKB-KW"/>
</dbReference>
<dbReference type="OMA" id="QMVDICC"/>
<dbReference type="EMBL" id="KB456261">
    <property type="protein sequence ID" value="EMF15433.1"/>
    <property type="molecule type" value="Genomic_DNA"/>
</dbReference>
<dbReference type="GeneID" id="27907374"/>
<evidence type="ECO:0000313" key="8">
    <source>
        <dbReference type="EMBL" id="EMF15433.1"/>
    </source>
</evidence>
<keyword evidence="5" id="KW-0159">Chromosome partition</keyword>
<dbReference type="GO" id="GO:0051301">
    <property type="term" value="P:cell division"/>
    <property type="evidence" value="ECO:0007669"/>
    <property type="project" value="UniProtKB-KW"/>
</dbReference>
<organism evidence="8 9">
    <name type="scientific">Sphaerulina musiva (strain SO2202)</name>
    <name type="common">Poplar stem canker fungus</name>
    <name type="synonym">Septoria musiva</name>
    <dbReference type="NCBI Taxonomy" id="692275"/>
    <lineage>
        <taxon>Eukaryota</taxon>
        <taxon>Fungi</taxon>
        <taxon>Dikarya</taxon>
        <taxon>Ascomycota</taxon>
        <taxon>Pezizomycotina</taxon>
        <taxon>Dothideomycetes</taxon>
        <taxon>Dothideomycetidae</taxon>
        <taxon>Mycosphaerellales</taxon>
        <taxon>Mycosphaerellaceae</taxon>
        <taxon>Sphaerulina</taxon>
    </lineage>
</organism>
<evidence type="ECO:0000256" key="2">
    <source>
        <dbReference type="ARBA" id="ARBA00008585"/>
    </source>
</evidence>
<evidence type="ECO:0000256" key="6">
    <source>
        <dbReference type="ARBA" id="ARBA00023242"/>
    </source>
</evidence>
<dbReference type="OrthoDB" id="5565328at2759"/>
<evidence type="ECO:0008006" key="10">
    <source>
        <dbReference type="Google" id="ProtNLM"/>
    </source>
</evidence>
<dbReference type="Proteomes" id="UP000016931">
    <property type="component" value="Unassembled WGS sequence"/>
</dbReference>
<evidence type="ECO:0000256" key="4">
    <source>
        <dbReference type="ARBA" id="ARBA00022776"/>
    </source>
</evidence>
<evidence type="ECO:0000313" key="9">
    <source>
        <dbReference type="Proteomes" id="UP000016931"/>
    </source>
</evidence>
<evidence type="ECO:0000256" key="3">
    <source>
        <dbReference type="ARBA" id="ARBA00022618"/>
    </source>
</evidence>
<keyword evidence="7" id="KW-0131">Cell cycle</keyword>
<dbReference type="GO" id="GO:0005634">
    <property type="term" value="C:nucleus"/>
    <property type="evidence" value="ECO:0007669"/>
    <property type="project" value="UniProtKB-SubCell"/>
</dbReference>
<proteinExistence type="inferred from homology"/>
<protein>
    <recommendedName>
        <fullName evidence="10">Cohesin loading factor</fullName>
    </recommendedName>
</protein>